<evidence type="ECO:0000259" key="1">
    <source>
        <dbReference type="Pfam" id="PF26096"/>
    </source>
</evidence>
<accession>A0A9X4X992</accession>
<feature type="domain" description="DUF8033" evidence="1">
    <location>
        <begin position="31"/>
        <end position="92"/>
    </location>
</feature>
<dbReference type="AlphaFoldDB" id="A0A9X4X992"/>
<dbReference type="Proteomes" id="UP000488295">
    <property type="component" value="Unassembled WGS sequence"/>
</dbReference>
<dbReference type="RefSeq" id="WP_155692749.1">
    <property type="nucleotide sequence ID" value="NZ_WKKC01000021.1"/>
</dbReference>
<dbReference type="Pfam" id="PF26096">
    <property type="entry name" value="DUF8033"/>
    <property type="match status" value="1"/>
</dbReference>
<dbReference type="InterPro" id="IPR058346">
    <property type="entry name" value="DUF8033"/>
</dbReference>
<evidence type="ECO:0000313" key="3">
    <source>
        <dbReference type="Proteomes" id="UP000488295"/>
    </source>
</evidence>
<reference evidence="2 3" key="1">
    <citation type="submission" date="2019-11" db="EMBL/GenBank/DDBJ databases">
        <title>Gastrointestinal microbiota of Peromyscus leucopus.</title>
        <authorList>
            <person name="Milovic A."/>
            <person name="Bassam K."/>
            <person name="Barbour A.G."/>
        </authorList>
    </citation>
    <scope>NUCLEOTIDE SEQUENCE [LARGE SCALE GENOMIC DNA]</scope>
    <source>
        <strain evidence="2 3">LL8</strain>
    </source>
</reference>
<name>A0A9X4X992_LACJH</name>
<evidence type="ECO:0000313" key="2">
    <source>
        <dbReference type="EMBL" id="MTE03572.1"/>
    </source>
</evidence>
<comment type="caution">
    <text evidence="2">The sequence shown here is derived from an EMBL/GenBank/DDBJ whole genome shotgun (WGS) entry which is preliminary data.</text>
</comment>
<sequence length="110" mass="13174">MEKVQIRMDLQKLSNLRKKNYDNHQNLDHCGNQKSFYGKAYRALDKTKRYIALFSYETLICVFDTKVNLLHVDRNYINYSATTRRHQAGFFDDIFSPEVSLNVYDRLRNE</sequence>
<proteinExistence type="predicted"/>
<gene>
    <name evidence="2" type="ORF">GJU95_07300</name>
</gene>
<organism evidence="2 3">
    <name type="scientific">Lactobacillus johnsonii</name>
    <dbReference type="NCBI Taxonomy" id="33959"/>
    <lineage>
        <taxon>Bacteria</taxon>
        <taxon>Bacillati</taxon>
        <taxon>Bacillota</taxon>
        <taxon>Bacilli</taxon>
        <taxon>Lactobacillales</taxon>
        <taxon>Lactobacillaceae</taxon>
        <taxon>Lactobacillus</taxon>
    </lineage>
</organism>
<dbReference type="EMBL" id="WKKC01000021">
    <property type="protein sequence ID" value="MTE03572.1"/>
    <property type="molecule type" value="Genomic_DNA"/>
</dbReference>
<protein>
    <recommendedName>
        <fullName evidence="1">DUF8033 domain-containing protein</fullName>
    </recommendedName>
</protein>